<dbReference type="RefSeq" id="XP_066921357.1">
    <property type="nucleotide sequence ID" value="XM_067065256.1"/>
</dbReference>
<dbReference type="EnsemblMetazoa" id="CLYHEMT003476.1">
    <property type="protein sequence ID" value="CLYHEMP003476.1"/>
    <property type="gene ID" value="CLYHEMG003476"/>
</dbReference>
<name>A0A7M5UYU0_9CNID</name>
<dbReference type="EnsemblMetazoa" id="CLYHEMT026040.1">
    <property type="protein sequence ID" value="CLYHEMP026040.1"/>
    <property type="gene ID" value="CLYHEMG026040"/>
</dbReference>
<reference evidence="2" key="1">
    <citation type="submission" date="2021-01" db="UniProtKB">
        <authorList>
            <consortium name="EnsemblMetazoa"/>
        </authorList>
    </citation>
    <scope>IDENTIFICATION</scope>
</reference>
<dbReference type="AlphaFoldDB" id="A0A7M5UYU0"/>
<dbReference type="InterPro" id="IPR001660">
    <property type="entry name" value="SAM"/>
</dbReference>
<organism evidence="2 3">
    <name type="scientific">Clytia hemisphaerica</name>
    <dbReference type="NCBI Taxonomy" id="252671"/>
    <lineage>
        <taxon>Eukaryota</taxon>
        <taxon>Metazoa</taxon>
        <taxon>Cnidaria</taxon>
        <taxon>Hydrozoa</taxon>
        <taxon>Hydroidolina</taxon>
        <taxon>Leptothecata</taxon>
        <taxon>Obeliida</taxon>
        <taxon>Clytiidae</taxon>
        <taxon>Clytia</taxon>
    </lineage>
</organism>
<dbReference type="SMART" id="SM00454">
    <property type="entry name" value="SAM"/>
    <property type="match status" value="1"/>
</dbReference>
<feature type="domain" description="SAM" evidence="1">
    <location>
        <begin position="70"/>
        <end position="128"/>
    </location>
</feature>
<dbReference type="GeneID" id="136808715"/>
<dbReference type="Gene3D" id="1.10.150.50">
    <property type="entry name" value="Transcription Factor, Ets-1"/>
    <property type="match status" value="1"/>
</dbReference>
<dbReference type="GeneID" id="136813838"/>
<protein>
    <recommendedName>
        <fullName evidence="1">SAM domain-containing protein</fullName>
    </recommendedName>
</protein>
<evidence type="ECO:0000259" key="1">
    <source>
        <dbReference type="PROSITE" id="PS50105"/>
    </source>
</evidence>
<dbReference type="PROSITE" id="PS50105">
    <property type="entry name" value="SAM_DOMAIN"/>
    <property type="match status" value="1"/>
</dbReference>
<dbReference type="OrthoDB" id="445896at2759"/>
<dbReference type="SUPFAM" id="SSF47769">
    <property type="entry name" value="SAM/Pointed domain"/>
    <property type="match status" value="1"/>
</dbReference>
<dbReference type="InterPro" id="IPR013761">
    <property type="entry name" value="SAM/pointed_sf"/>
</dbReference>
<dbReference type="RefSeq" id="XP_066926425.1">
    <property type="nucleotide sequence ID" value="XM_067070324.1"/>
</dbReference>
<sequence>MAASGSVSPQYTKMTEVKKEEYHAVQGTSYPNEEKVGVITSQPTETSGVENYVVNLDAAQVAAWSVQEVISNFLERVNMTYANELFMANKINGKSLMLLREDHLKEMGIQAIGDRVYMLEMIQLLKKKKKELETTASLWSGETPAEGCAYSKNCWHCVRRYTCPCCVSRVYWKVTGQGVFYRKVPPCRQHFGTVSTEYMDYRFFKDLELKEEHLCCCFCQRYRLQLFVDDKDNKAAERVDPGSAFPTPHELFHPEAPKVEKIIRNAWNAARLVSE</sequence>
<evidence type="ECO:0000313" key="2">
    <source>
        <dbReference type="EnsemblMetazoa" id="CLYHEMP003476.1"/>
    </source>
</evidence>
<proteinExistence type="predicted"/>
<evidence type="ECO:0000313" key="3">
    <source>
        <dbReference type="Proteomes" id="UP000594262"/>
    </source>
</evidence>
<dbReference type="Pfam" id="PF07647">
    <property type="entry name" value="SAM_2"/>
    <property type="match status" value="1"/>
</dbReference>
<keyword evidence="3" id="KW-1185">Reference proteome</keyword>
<dbReference type="Proteomes" id="UP000594262">
    <property type="component" value="Unplaced"/>
</dbReference>
<accession>A0A7M5UYU0</accession>